<gene>
    <name evidence="1" type="ORF">R1flu_025474</name>
</gene>
<evidence type="ECO:0000313" key="2">
    <source>
        <dbReference type="Proteomes" id="UP001605036"/>
    </source>
</evidence>
<organism evidence="1 2">
    <name type="scientific">Riccia fluitans</name>
    <dbReference type="NCBI Taxonomy" id="41844"/>
    <lineage>
        <taxon>Eukaryota</taxon>
        <taxon>Viridiplantae</taxon>
        <taxon>Streptophyta</taxon>
        <taxon>Embryophyta</taxon>
        <taxon>Marchantiophyta</taxon>
        <taxon>Marchantiopsida</taxon>
        <taxon>Marchantiidae</taxon>
        <taxon>Marchantiales</taxon>
        <taxon>Ricciaceae</taxon>
        <taxon>Riccia</taxon>
    </lineage>
</organism>
<dbReference type="Proteomes" id="UP001605036">
    <property type="component" value="Unassembled WGS sequence"/>
</dbReference>
<proteinExistence type="predicted"/>
<evidence type="ECO:0000313" key="1">
    <source>
        <dbReference type="EMBL" id="KAL2613782.1"/>
    </source>
</evidence>
<accession>A0ABD1XY17</accession>
<name>A0ABD1XY17_9MARC</name>
<protein>
    <submittedName>
        <fullName evidence="1">Uncharacterized protein</fullName>
    </submittedName>
</protein>
<keyword evidence="2" id="KW-1185">Reference proteome</keyword>
<sequence>MRWTNIGRMISDGKVIVYSGHDTEYGHGVGIVMSMKPAVALMGWKPVSDRIVTAHFQTSHAKVTIIQAYAPIKDAEGTIKDEFYDWKGAARSETCYWPTWLV</sequence>
<dbReference type="AlphaFoldDB" id="A0ABD1XY17"/>
<comment type="caution">
    <text evidence="1">The sequence shown here is derived from an EMBL/GenBank/DDBJ whole genome shotgun (WGS) entry which is preliminary data.</text>
</comment>
<dbReference type="EMBL" id="JBHFFA010000007">
    <property type="protein sequence ID" value="KAL2613782.1"/>
    <property type="molecule type" value="Genomic_DNA"/>
</dbReference>
<reference evidence="1 2" key="1">
    <citation type="submission" date="2024-09" db="EMBL/GenBank/DDBJ databases">
        <title>Chromosome-scale assembly of Riccia fluitans.</title>
        <authorList>
            <person name="Paukszto L."/>
            <person name="Sawicki J."/>
            <person name="Karawczyk K."/>
            <person name="Piernik-Szablinska J."/>
            <person name="Szczecinska M."/>
            <person name="Mazdziarz M."/>
        </authorList>
    </citation>
    <scope>NUCLEOTIDE SEQUENCE [LARGE SCALE GENOMIC DNA]</scope>
    <source>
        <strain evidence="1">Rf_01</strain>
        <tissue evidence="1">Aerial parts of the thallus</tissue>
    </source>
</reference>